<evidence type="ECO:0000256" key="1">
    <source>
        <dbReference type="SAM" id="MobiDB-lite"/>
    </source>
</evidence>
<reference evidence="2" key="1">
    <citation type="submission" date="2020-05" db="UniProtKB">
        <authorList>
            <consortium name="EnsemblMetazoa"/>
        </authorList>
    </citation>
    <scope>IDENTIFICATION</scope>
    <source>
        <strain evidence="2">MAF</strain>
    </source>
</reference>
<dbReference type="EnsemblMetazoa" id="AMEM007017-RA">
    <property type="protein sequence ID" value="AMEM007017-PA"/>
    <property type="gene ID" value="AMEM007017"/>
</dbReference>
<dbReference type="VEuPathDB" id="VectorBase:AMEM007017"/>
<dbReference type="Proteomes" id="UP000075903">
    <property type="component" value="Unassembled WGS sequence"/>
</dbReference>
<accession>A0A182V0Y4</accession>
<proteinExistence type="predicted"/>
<organism evidence="2 3">
    <name type="scientific">Anopheles merus</name>
    <name type="common">Mosquito</name>
    <dbReference type="NCBI Taxonomy" id="30066"/>
    <lineage>
        <taxon>Eukaryota</taxon>
        <taxon>Metazoa</taxon>
        <taxon>Ecdysozoa</taxon>
        <taxon>Arthropoda</taxon>
        <taxon>Hexapoda</taxon>
        <taxon>Insecta</taxon>
        <taxon>Pterygota</taxon>
        <taxon>Neoptera</taxon>
        <taxon>Endopterygota</taxon>
        <taxon>Diptera</taxon>
        <taxon>Nematocera</taxon>
        <taxon>Culicoidea</taxon>
        <taxon>Culicidae</taxon>
        <taxon>Anophelinae</taxon>
        <taxon>Anopheles</taxon>
    </lineage>
</organism>
<feature type="region of interest" description="Disordered" evidence="1">
    <location>
        <begin position="1"/>
        <end position="24"/>
    </location>
</feature>
<protein>
    <submittedName>
        <fullName evidence="2">Uncharacterized protein</fullName>
    </submittedName>
</protein>
<evidence type="ECO:0000313" key="2">
    <source>
        <dbReference type="EnsemblMetazoa" id="AMEM007017-PA"/>
    </source>
</evidence>
<sequence length="350" mass="40486">MSANERPGERSQERTSSPEVGRAAPLLDEINHTGNVRLRCHPGGHRQLAPRIPICQPVCTLKHDRLPAHHRIAAHQTRLIGQPQTSLVHVPIVCRQRLINLLIHTDRQYPFTDFLVQLQFVLEMQLGRNRHRAGKRKTLERYAAVNVKVGRHRWNPVLEVKVKRSHTITIPDQLRRVLRHVLLQHRHTVLLGFLDAPYPLTLLGQQIQRTDDIDVGQLLHVALVAQPCLLLCLHVHHQLRVDLLRQPACLCPVVGADEHIDRFLGQLRSKVHLCRWPNLVDLDQPWSKLAGHLYRFWAFEELVAYFGGTKQRTGHRWFVGVRFRYLQQALRRSAKLFVAGVFRCFLEQIA</sequence>
<evidence type="ECO:0000313" key="3">
    <source>
        <dbReference type="Proteomes" id="UP000075903"/>
    </source>
</evidence>
<keyword evidence="3" id="KW-1185">Reference proteome</keyword>
<name>A0A182V0Y4_ANOME</name>
<dbReference type="AlphaFoldDB" id="A0A182V0Y4"/>
<feature type="compositionally biased region" description="Basic and acidic residues" evidence="1">
    <location>
        <begin position="1"/>
        <end position="13"/>
    </location>
</feature>